<keyword evidence="2" id="KW-1185">Reference proteome</keyword>
<reference evidence="1" key="1">
    <citation type="submission" date="2021-06" db="EMBL/GenBank/DDBJ databases">
        <authorList>
            <person name="Kallberg Y."/>
            <person name="Tangrot J."/>
            <person name="Rosling A."/>
        </authorList>
    </citation>
    <scope>NUCLEOTIDE SEQUENCE</scope>
    <source>
        <strain evidence="1">CL356</strain>
    </source>
</reference>
<dbReference type="Proteomes" id="UP000789525">
    <property type="component" value="Unassembled WGS sequence"/>
</dbReference>
<proteinExistence type="predicted"/>
<comment type="caution">
    <text evidence="1">The sequence shown here is derived from an EMBL/GenBank/DDBJ whole genome shotgun (WGS) entry which is preliminary data.</text>
</comment>
<organism evidence="1 2">
    <name type="scientific">Acaulospora colombiana</name>
    <dbReference type="NCBI Taxonomy" id="27376"/>
    <lineage>
        <taxon>Eukaryota</taxon>
        <taxon>Fungi</taxon>
        <taxon>Fungi incertae sedis</taxon>
        <taxon>Mucoromycota</taxon>
        <taxon>Glomeromycotina</taxon>
        <taxon>Glomeromycetes</taxon>
        <taxon>Diversisporales</taxon>
        <taxon>Acaulosporaceae</taxon>
        <taxon>Acaulospora</taxon>
    </lineage>
</organism>
<gene>
    <name evidence="1" type="ORF">ACOLOM_LOCUS9758</name>
</gene>
<accession>A0ACA9P8K5</accession>
<dbReference type="EMBL" id="CAJVPT010029195">
    <property type="protein sequence ID" value="CAG8689574.1"/>
    <property type="molecule type" value="Genomic_DNA"/>
</dbReference>
<name>A0ACA9P8K5_9GLOM</name>
<evidence type="ECO:0000313" key="2">
    <source>
        <dbReference type="Proteomes" id="UP000789525"/>
    </source>
</evidence>
<evidence type="ECO:0000313" key="1">
    <source>
        <dbReference type="EMBL" id="CAG8689574.1"/>
    </source>
</evidence>
<sequence length="337" mass="36731">MAEQCLEYIDRLEGKRICCEREFWIGIIVIIDIKDLFDTLYNLQGARGIHGGGQVQPEIATILPEIFKKRKQNKPEGEETVYRVVETHESPPHKATSWSDFSQRKGARSQMKGKGGNSCDEQNGTSIERSSKVVKVVTLYAGGRRQTRRDPIGIKSSSAATMISKFSDDSVEIRLPKSSGRRKLKSNAAAASLSPGSSHTSYTFLGLKKKKDSSSPTSGSPPKGFPPLPKDAAAKVSTANQAKEKEAAPRVSVESATSRASSDSKKNDLCALHLAVCAVASACGAANVFDKLFEHDPDIVGPVAGHYTLPTDPISDRFIIPYFERRLFEESVYVSPP</sequence>
<protein>
    <submittedName>
        <fullName evidence="1">12785_t:CDS:1</fullName>
    </submittedName>
</protein>